<dbReference type="GO" id="GO:0050661">
    <property type="term" value="F:NADP binding"/>
    <property type="evidence" value="ECO:0007669"/>
    <property type="project" value="InterPro"/>
</dbReference>
<dbReference type="InterPro" id="IPR001155">
    <property type="entry name" value="OxRdtase_FMN_N"/>
</dbReference>
<dbReference type="GO" id="GO:0010181">
    <property type="term" value="F:FMN binding"/>
    <property type="evidence" value="ECO:0007669"/>
    <property type="project" value="InterPro"/>
</dbReference>
<dbReference type="EMBL" id="ADMC01000024">
    <property type="protein sequence ID" value="EHP46895.1"/>
    <property type="molecule type" value="Genomic_DNA"/>
</dbReference>
<reference evidence="7 8" key="1">
    <citation type="submission" date="2012-01" db="EMBL/GenBank/DDBJ databases">
        <title>The Genome Sequence of Odoribacter laneus YIT 12061.</title>
        <authorList>
            <consortium name="The Broad Institute Genome Sequencing Platform"/>
            <person name="Earl A."/>
            <person name="Ward D."/>
            <person name="Feldgarden M."/>
            <person name="Gevers D."/>
            <person name="Morotomi M."/>
            <person name="Young S.K."/>
            <person name="Zeng Q."/>
            <person name="Gargeya S."/>
            <person name="Fitzgerald M."/>
            <person name="Haas B."/>
            <person name="Abouelleil A."/>
            <person name="Alvarado L."/>
            <person name="Arachchi H.M."/>
            <person name="Berlin A."/>
            <person name="Chapman S.B."/>
            <person name="Gearin G."/>
            <person name="Goldberg J."/>
            <person name="Griggs A."/>
            <person name="Gujja S."/>
            <person name="Hansen M."/>
            <person name="Heiman D."/>
            <person name="Howarth C."/>
            <person name="Larimer J."/>
            <person name="Lui A."/>
            <person name="MacDonald P.J.P."/>
            <person name="McCowen C."/>
            <person name="Montmayeur A."/>
            <person name="Murphy C."/>
            <person name="Neiman D."/>
            <person name="Pearson M."/>
            <person name="Priest M."/>
            <person name="Roberts A."/>
            <person name="Saif S."/>
            <person name="Shea T."/>
            <person name="Sisk P."/>
            <person name="Stolte C."/>
            <person name="Sykes S."/>
            <person name="Wortman J."/>
            <person name="Nusbaum C."/>
            <person name="Birren B."/>
        </authorList>
    </citation>
    <scope>NUCLEOTIDE SEQUENCE [LARGE SCALE GENOMIC DNA]</scope>
    <source>
        <strain evidence="7 8">YIT 12061</strain>
    </source>
</reference>
<dbReference type="AlphaFoldDB" id="H1DI24"/>
<dbReference type="GO" id="GO:0003959">
    <property type="term" value="F:NADPH dehydrogenase activity"/>
    <property type="evidence" value="ECO:0007669"/>
    <property type="project" value="InterPro"/>
</dbReference>
<dbReference type="PATRIC" id="fig|742817.3.peg.2032"/>
<evidence type="ECO:0000313" key="8">
    <source>
        <dbReference type="Proteomes" id="UP000004892"/>
    </source>
</evidence>
<evidence type="ECO:0000256" key="3">
    <source>
        <dbReference type="ARBA" id="ARBA00022643"/>
    </source>
</evidence>
<dbReference type="SUPFAM" id="SSF51395">
    <property type="entry name" value="FMN-linked oxidoreductases"/>
    <property type="match status" value="1"/>
</dbReference>
<dbReference type="PANTHER" id="PTHR43303:SF4">
    <property type="entry name" value="NADPH DEHYDROGENASE C23G7.10C-RELATED"/>
    <property type="match status" value="1"/>
</dbReference>
<dbReference type="GeneID" id="98069467"/>
<comment type="caution">
    <text evidence="7">The sequence shown here is derived from an EMBL/GenBank/DDBJ whole genome shotgun (WGS) entry which is preliminary data.</text>
</comment>
<evidence type="ECO:0000256" key="2">
    <source>
        <dbReference type="ARBA" id="ARBA00022630"/>
    </source>
</evidence>
<dbReference type="RefSeq" id="WP_009137057.1">
    <property type="nucleotide sequence ID" value="NZ_JH594596.1"/>
</dbReference>
<evidence type="ECO:0000256" key="5">
    <source>
        <dbReference type="ARBA" id="ARBA00023002"/>
    </source>
</evidence>
<dbReference type="STRING" id="742817.HMPREF9449_01910"/>
<keyword evidence="5" id="KW-0560">Oxidoreductase</keyword>
<feature type="domain" description="NADH:flavin oxidoreductase/NADH oxidase N-terminal" evidence="6">
    <location>
        <begin position="2"/>
        <end position="339"/>
    </location>
</feature>
<evidence type="ECO:0000256" key="1">
    <source>
        <dbReference type="ARBA" id="ARBA00001917"/>
    </source>
</evidence>
<keyword evidence="8" id="KW-1185">Reference proteome</keyword>
<keyword evidence="4" id="KW-0521">NADP</keyword>
<comment type="cofactor">
    <cofactor evidence="1">
        <name>FMN</name>
        <dbReference type="ChEBI" id="CHEBI:58210"/>
    </cofactor>
</comment>
<dbReference type="Gene3D" id="3.20.20.70">
    <property type="entry name" value="Aldolase class I"/>
    <property type="match status" value="1"/>
</dbReference>
<dbReference type="InterPro" id="IPR044152">
    <property type="entry name" value="YqjM-like"/>
</dbReference>
<gene>
    <name evidence="7" type="ORF">HMPREF9449_01910</name>
</gene>
<dbReference type="Proteomes" id="UP000004892">
    <property type="component" value="Unassembled WGS sequence"/>
</dbReference>
<dbReference type="HOGENOM" id="CLU_012153_2_0_10"/>
<dbReference type="Pfam" id="PF00724">
    <property type="entry name" value="Oxidored_FMN"/>
    <property type="match status" value="1"/>
</dbReference>
<keyword evidence="3" id="KW-0288">FMN</keyword>
<keyword evidence="2" id="KW-0285">Flavoprotein</keyword>
<evidence type="ECO:0000259" key="6">
    <source>
        <dbReference type="Pfam" id="PF00724"/>
    </source>
</evidence>
<dbReference type="PANTHER" id="PTHR43303">
    <property type="entry name" value="NADPH DEHYDROGENASE C23G7.10C-RELATED"/>
    <property type="match status" value="1"/>
</dbReference>
<evidence type="ECO:0000256" key="4">
    <source>
        <dbReference type="ARBA" id="ARBA00022857"/>
    </source>
</evidence>
<organism evidence="7 8">
    <name type="scientific">Odoribacter laneus YIT 12061</name>
    <dbReference type="NCBI Taxonomy" id="742817"/>
    <lineage>
        <taxon>Bacteria</taxon>
        <taxon>Pseudomonadati</taxon>
        <taxon>Bacteroidota</taxon>
        <taxon>Bacteroidia</taxon>
        <taxon>Bacteroidales</taxon>
        <taxon>Odoribacteraceae</taxon>
        <taxon>Odoribacter</taxon>
    </lineage>
</organism>
<dbReference type="eggNOG" id="COG1902">
    <property type="taxonomic scope" value="Bacteria"/>
</dbReference>
<protein>
    <recommendedName>
        <fullName evidence="6">NADH:flavin oxidoreductase/NADH oxidase N-terminal domain-containing protein</fullName>
    </recommendedName>
</protein>
<name>H1DI24_9BACT</name>
<sequence>MLFSTYELKSLTLKNRIVMSPMCQYTAKDGFANDWHLVHLGSRAVGGAAVILQEATAVSPEGRITPNDLGLWQDEHISKLQQITTFIEEQGAIPGIQLAHAGRKASTSAQKDQKGKFLKPAEGGWPIVAPSAIPQRADSGIPEVLDKKGIEKIITDFSTATQRAVKAGYKILEIHAAHGYLLHEFLSPLSNLRTDEYGGNFENRIRLLTEVVDAVRKVWPPELPLCVRISATDWANEGWDWSQSVRLANVLYERGIDVLDVSSGGLIHTAPIPVNYGYQLPFASQIKKESSIKIATVGLITDAVQAETILVNGNADLIVMGRELLRDPYFPLHASQKLQASIPWPLPYKDVEP</sequence>
<dbReference type="CDD" id="cd02932">
    <property type="entry name" value="OYE_YqiM_FMN"/>
    <property type="match status" value="1"/>
</dbReference>
<proteinExistence type="predicted"/>
<evidence type="ECO:0000313" key="7">
    <source>
        <dbReference type="EMBL" id="EHP46895.1"/>
    </source>
</evidence>
<dbReference type="InterPro" id="IPR013785">
    <property type="entry name" value="Aldolase_TIM"/>
</dbReference>
<accession>H1DI24</accession>